<evidence type="ECO:0000313" key="1">
    <source>
        <dbReference type="EMBL" id="AWL12784.1"/>
    </source>
</evidence>
<dbReference type="KEGG" id="salh:HMF8227_02332"/>
<dbReference type="OrthoDB" id="9157451at2"/>
<dbReference type="AlphaFoldDB" id="A0A2S2E553"/>
<evidence type="ECO:0000313" key="2">
    <source>
        <dbReference type="Proteomes" id="UP000245728"/>
    </source>
</evidence>
<protein>
    <submittedName>
        <fullName evidence="1">Uncharacterized protein</fullName>
    </submittedName>
</protein>
<dbReference type="RefSeq" id="WP_109340328.1">
    <property type="nucleotide sequence ID" value="NZ_CP029347.1"/>
</dbReference>
<proteinExistence type="predicted"/>
<reference evidence="1 2" key="1">
    <citation type="submission" date="2018-05" db="EMBL/GenBank/DDBJ databases">
        <title>Salinimonas sp. HMF8227 Genome sequencing and assembly.</title>
        <authorList>
            <person name="Kang H."/>
            <person name="Kang J."/>
            <person name="Cha I."/>
            <person name="Kim H."/>
            <person name="Joh K."/>
        </authorList>
    </citation>
    <scope>NUCLEOTIDE SEQUENCE [LARGE SCALE GENOMIC DNA]</scope>
    <source>
        <strain evidence="1 2">HMF8227</strain>
    </source>
</reference>
<dbReference type="InterPro" id="IPR058701">
    <property type="entry name" value="PhiTE_072-like"/>
</dbReference>
<gene>
    <name evidence="1" type="ORF">HMF8227_02332</name>
</gene>
<keyword evidence="2" id="KW-1185">Reference proteome</keyword>
<dbReference type="Proteomes" id="UP000245728">
    <property type="component" value="Chromosome"/>
</dbReference>
<dbReference type="Pfam" id="PF26211">
    <property type="entry name" value="Phage_phiTE_072"/>
    <property type="match status" value="1"/>
</dbReference>
<accession>A0A2S2E553</accession>
<sequence>MKVERSTTLKLNISELERLDPITVFLEDLGPNKGRITIRCFDQTWSANWNAMGAASVAHFFVRCDENYLCNSLSSIPARITADDDLVRRAIKQEIQRQREADLLDNDTAERMCAQVDEMTMECPNEALLREVFDYDWRYQLPEKDNPEYMYLCRIINAVQYALKVSVLSEEPVKEVRYG</sequence>
<dbReference type="EMBL" id="CP029347">
    <property type="protein sequence ID" value="AWL12784.1"/>
    <property type="molecule type" value="Genomic_DNA"/>
</dbReference>
<name>A0A2S2E553_9ALTE</name>
<organism evidence="1 2">
    <name type="scientific">Saliniradius amylolyticus</name>
    <dbReference type="NCBI Taxonomy" id="2183582"/>
    <lineage>
        <taxon>Bacteria</taxon>
        <taxon>Pseudomonadati</taxon>
        <taxon>Pseudomonadota</taxon>
        <taxon>Gammaproteobacteria</taxon>
        <taxon>Alteromonadales</taxon>
        <taxon>Alteromonadaceae</taxon>
        <taxon>Saliniradius</taxon>
    </lineage>
</organism>